<dbReference type="PANTHER" id="PTHR36700">
    <property type="entry name" value="CRISPR SYSTEM CMR SUBUNIT CMR4"/>
    <property type="match status" value="1"/>
</dbReference>
<accession>A0AAX4L3A4</accession>
<dbReference type="InterPro" id="IPR005537">
    <property type="entry name" value="RAMP_III_fam"/>
</dbReference>
<keyword evidence="4" id="KW-1185">Reference proteome</keyword>
<evidence type="ECO:0000313" key="4">
    <source>
        <dbReference type="Proteomes" id="UP001432202"/>
    </source>
</evidence>
<feature type="domain" description="CRISPR type III-associated protein" evidence="2">
    <location>
        <begin position="15"/>
        <end position="292"/>
    </location>
</feature>
<dbReference type="GeneID" id="89335748"/>
<dbReference type="NCBIfam" id="TIGR02580">
    <property type="entry name" value="cas_RAMP_Cmr4"/>
    <property type="match status" value="1"/>
</dbReference>
<proteinExistence type="predicted"/>
<gene>
    <name evidence="3" type="primary">cmr4</name>
    <name evidence="3" type="ORF">V6M85_03230</name>
</gene>
<protein>
    <submittedName>
        <fullName evidence="3">Type III-B CRISPR module RAMP protein Cmr4</fullName>
    </submittedName>
</protein>
<name>A0AAX4L3A4_9CREN</name>
<dbReference type="Proteomes" id="UP001432202">
    <property type="component" value="Chromosome"/>
</dbReference>
<evidence type="ECO:0000256" key="1">
    <source>
        <dbReference type="ARBA" id="ARBA00023118"/>
    </source>
</evidence>
<dbReference type="Pfam" id="PF03787">
    <property type="entry name" value="RAMPs"/>
    <property type="match status" value="1"/>
</dbReference>
<dbReference type="EMBL" id="CP146016">
    <property type="protein sequence ID" value="WWQ61107.1"/>
    <property type="molecule type" value="Genomic_DNA"/>
</dbReference>
<sequence>MLLEVTYKFAVPLGIKVLTPLHPGVGQTFSSVDLPVQRDSLGYPIIYSSSIKGSIRAAFRNAYKDPNEKQKKEKEIFGSEGSSTEDTFQSKVAVLDGILFTLPVRALQNIYVYVTSPILLTRMANYMELYNALHNKGLNKQLTIDTQINENRSSDELNRELLAEVLCLDTPKSAPSGKQTEVTCLEVKRDENVRKLKEQFKLNKPLIVLKDDKVARVLIDRSLLRITRVKLNDKKTVESGPWTEEYIPQYSMFFTLLLFKDEDTMKIITETVLQKKYIFLGGKETIGKGLVELITLW</sequence>
<evidence type="ECO:0000313" key="3">
    <source>
        <dbReference type="EMBL" id="WWQ61107.1"/>
    </source>
</evidence>
<evidence type="ECO:0000259" key="2">
    <source>
        <dbReference type="Pfam" id="PF03787"/>
    </source>
</evidence>
<organism evidence="3 4">
    <name type="scientific">Sulfolobus tengchongensis</name>
    <dbReference type="NCBI Taxonomy" id="207809"/>
    <lineage>
        <taxon>Archaea</taxon>
        <taxon>Thermoproteota</taxon>
        <taxon>Thermoprotei</taxon>
        <taxon>Sulfolobales</taxon>
        <taxon>Sulfolobaceae</taxon>
        <taxon>Sulfolobus</taxon>
    </lineage>
</organism>
<dbReference type="PANTHER" id="PTHR36700:SF1">
    <property type="entry name" value="CRISPR SYSTEM CMR SUBUNIT CMR4"/>
    <property type="match status" value="1"/>
</dbReference>
<dbReference type="GO" id="GO:0051607">
    <property type="term" value="P:defense response to virus"/>
    <property type="evidence" value="ECO:0007669"/>
    <property type="project" value="UniProtKB-KW"/>
</dbReference>
<dbReference type="InterPro" id="IPR013410">
    <property type="entry name" value="CRISPR-assoc_RAMP_Cmr4"/>
</dbReference>
<reference evidence="3 4" key="1">
    <citation type="submission" date="2024-02" db="EMBL/GenBank/DDBJ databases">
        <title>STSV induces naive adaptation in Sulfolobus.</title>
        <authorList>
            <person name="Xiang X."/>
            <person name="Song M."/>
        </authorList>
    </citation>
    <scope>NUCLEOTIDE SEQUENCE [LARGE SCALE GENOMIC DNA]</scope>
    <source>
        <strain evidence="3 4">RT2</strain>
    </source>
</reference>
<dbReference type="RefSeq" id="WP_338602916.1">
    <property type="nucleotide sequence ID" value="NZ_CP146016.1"/>
</dbReference>
<dbReference type="AlphaFoldDB" id="A0AAX4L3A4"/>
<keyword evidence="1" id="KW-0051">Antiviral defense</keyword>